<accession>A0A7Z7YDD7</accession>
<comment type="caution">
    <text evidence="1">The sequence shown here is derived from an EMBL/GenBank/DDBJ whole genome shotgun (WGS) entry which is preliminary data.</text>
</comment>
<keyword evidence="1" id="KW-0378">Hydrolase</keyword>
<dbReference type="Proteomes" id="UP000294145">
    <property type="component" value="Unassembled WGS sequence"/>
</dbReference>
<dbReference type="RefSeq" id="WP_154813900.1">
    <property type="nucleotide sequence ID" value="NZ_SISP01000032.1"/>
</dbReference>
<sequence length="318" mass="34823">MLTERQIIGKFHANEQLVVAVIGDSTSAGIAANSAPNTWTNGIAYAAVNQPSAYPNLDPASPYYVNADTYPSQAQQENKDIPTAVRKLWTALQAKNAESIVYNYSIPGWDAKGHISSNTVAQVASLVPKPQMAIVNLGINSAKNRQSQLNDLRRIVDQLLANGIFVLLAQPNNIGVAGSPAGSWSQTALPDEWYPQDYWPNTVNEIKTVYRERSTGFVNVGTDDLNLDITKLYDPFHPNEAGFEDIASKYLNWFHSGTASPSDGSQIKTVNGKKYYQPFNGNGAFKFLTSTGQKVSIPLTSVIDELRIKTFNGFVTFK</sequence>
<dbReference type="GO" id="GO:0016788">
    <property type="term" value="F:hydrolase activity, acting on ester bonds"/>
    <property type="evidence" value="ECO:0007669"/>
    <property type="project" value="UniProtKB-ARBA"/>
</dbReference>
<proteinExistence type="predicted"/>
<dbReference type="InterPro" id="IPR036514">
    <property type="entry name" value="SGNH_hydro_sf"/>
</dbReference>
<protein>
    <submittedName>
        <fullName evidence="1">SGNH/GDSL hydrolase family protein</fullName>
    </submittedName>
</protein>
<organism evidence="1 2">
    <name type="scientific">Vibrio cholerae</name>
    <dbReference type="NCBI Taxonomy" id="666"/>
    <lineage>
        <taxon>Bacteria</taxon>
        <taxon>Pseudomonadati</taxon>
        <taxon>Pseudomonadota</taxon>
        <taxon>Gammaproteobacteria</taxon>
        <taxon>Vibrionales</taxon>
        <taxon>Vibrionaceae</taxon>
        <taxon>Vibrio</taxon>
    </lineage>
</organism>
<dbReference type="Gene3D" id="3.40.50.1110">
    <property type="entry name" value="SGNH hydrolase"/>
    <property type="match status" value="1"/>
</dbReference>
<evidence type="ECO:0000313" key="2">
    <source>
        <dbReference type="Proteomes" id="UP000294145"/>
    </source>
</evidence>
<name>A0A7Z7YDD7_VIBCL</name>
<dbReference type="SUPFAM" id="SSF52266">
    <property type="entry name" value="SGNH hydrolase"/>
    <property type="match status" value="1"/>
</dbReference>
<gene>
    <name evidence="1" type="ORF">EYB64_16330</name>
</gene>
<dbReference type="AlphaFoldDB" id="A0A7Z7YDD7"/>
<dbReference type="EMBL" id="SISP01000032">
    <property type="protein sequence ID" value="TBM39804.1"/>
    <property type="molecule type" value="Genomic_DNA"/>
</dbReference>
<reference evidence="1 2" key="1">
    <citation type="submission" date="2019-02" db="EMBL/GenBank/DDBJ databases">
        <title>Genomic plasticity associated with the antimicrobial resistance in Vibrio cholerae.</title>
        <authorList>
            <person name="Verma J."/>
            <person name="Bag S."/>
            <person name="Saha B."/>
            <person name="Kumar P."/>
            <person name="Ghosh T.S."/>
            <person name="Dayal M."/>
            <person name="Senapati T."/>
            <person name="Mehra S."/>
            <person name="Dey P."/>
            <person name="Desigamani A."/>
            <person name="Kumar D."/>
            <person name="Rana P."/>
            <person name="Kumar B."/>
            <person name="Maiti T.K."/>
            <person name="Sharma N.C."/>
            <person name="Bhadra R.K."/>
            <person name="Mutreja A."/>
            <person name="Nair G.B."/>
            <person name="Ramamurthy T."/>
            <person name="Das B."/>
        </authorList>
    </citation>
    <scope>NUCLEOTIDE SEQUENCE [LARGE SCALE GENOMIC DNA]</scope>
    <source>
        <strain evidence="1 2">IDH06781</strain>
    </source>
</reference>
<evidence type="ECO:0000313" key="1">
    <source>
        <dbReference type="EMBL" id="TBM39804.1"/>
    </source>
</evidence>